<accession>A0A7C8UTD7</accession>
<evidence type="ECO:0000256" key="3">
    <source>
        <dbReference type="ARBA" id="ARBA00022989"/>
    </source>
</evidence>
<evidence type="ECO:0000313" key="9">
    <source>
        <dbReference type="Proteomes" id="UP000472727"/>
    </source>
</evidence>
<comment type="caution">
    <text evidence="8">The sequence shown here is derived from an EMBL/GenBank/DDBJ whole genome shotgun (WGS) entry which is preliminary data.</text>
</comment>
<dbReference type="Gene3D" id="1.20.58.340">
    <property type="entry name" value="Magnesium transport protein CorA, transmembrane region"/>
    <property type="match status" value="1"/>
</dbReference>
<comment type="subcellular location">
    <subcellularLocation>
        <location evidence="1">Membrane</location>
        <topology evidence="1">Multi-pass membrane protein</topology>
    </subcellularLocation>
</comment>
<keyword evidence="3 5" id="KW-1133">Transmembrane helix</keyword>
<feature type="transmembrane region" description="Helical" evidence="5">
    <location>
        <begin position="519"/>
        <end position="540"/>
    </location>
</feature>
<dbReference type="InterPro" id="IPR058257">
    <property type="entry name" value="CorA-like_dom"/>
</dbReference>
<protein>
    <recommendedName>
        <fullName evidence="6">CorA-like transporter domain-containing protein</fullName>
    </recommendedName>
</protein>
<evidence type="ECO:0000259" key="6">
    <source>
        <dbReference type="Pfam" id="PF26616"/>
    </source>
</evidence>
<dbReference type="EMBL" id="WIPF01000019">
    <property type="protein sequence ID" value="KAF3227539.1"/>
    <property type="molecule type" value="Genomic_DNA"/>
</dbReference>
<feature type="transmembrane region" description="Helical" evidence="5">
    <location>
        <begin position="560"/>
        <end position="581"/>
    </location>
</feature>
<gene>
    <name evidence="7" type="ORF">TWF106_007583</name>
    <name evidence="8" type="ORF">TWF191_003623</name>
</gene>
<reference evidence="9 10" key="1">
    <citation type="submission" date="2019-06" db="EMBL/GenBank/DDBJ databases">
        <authorList>
            <person name="Palmer J.M."/>
        </authorList>
    </citation>
    <scope>NUCLEOTIDE SEQUENCE [LARGE SCALE GENOMIC DNA]</scope>
    <source>
        <strain evidence="7 9">TWF106</strain>
        <strain evidence="8 10">TWF191</strain>
    </source>
</reference>
<dbReference type="Pfam" id="PF26616">
    <property type="entry name" value="CorA-like"/>
    <property type="match status" value="1"/>
</dbReference>
<dbReference type="InterPro" id="IPR045863">
    <property type="entry name" value="CorA_TM1_TM2"/>
</dbReference>
<evidence type="ECO:0000313" key="8">
    <source>
        <dbReference type="EMBL" id="KAF3227539.1"/>
    </source>
</evidence>
<evidence type="ECO:0000256" key="2">
    <source>
        <dbReference type="ARBA" id="ARBA00022692"/>
    </source>
</evidence>
<organism evidence="8 10">
    <name type="scientific">Orbilia oligospora</name>
    <name type="common">Nematode-trapping fungus</name>
    <name type="synonym">Arthrobotrys oligospora</name>
    <dbReference type="NCBI Taxonomy" id="2813651"/>
    <lineage>
        <taxon>Eukaryota</taxon>
        <taxon>Fungi</taxon>
        <taxon>Dikarya</taxon>
        <taxon>Ascomycota</taxon>
        <taxon>Pezizomycotina</taxon>
        <taxon>Orbiliomycetes</taxon>
        <taxon>Orbiliales</taxon>
        <taxon>Orbiliaceae</taxon>
        <taxon>Orbilia</taxon>
    </lineage>
</organism>
<evidence type="ECO:0000256" key="5">
    <source>
        <dbReference type="SAM" id="Phobius"/>
    </source>
</evidence>
<dbReference type="Proteomes" id="UP000483672">
    <property type="component" value="Unassembled WGS sequence"/>
</dbReference>
<dbReference type="Proteomes" id="UP000472727">
    <property type="component" value="Unassembled WGS sequence"/>
</dbReference>
<dbReference type="GO" id="GO:0016020">
    <property type="term" value="C:membrane"/>
    <property type="evidence" value="ECO:0007669"/>
    <property type="project" value="UniProtKB-SubCell"/>
</dbReference>
<dbReference type="SUPFAM" id="SSF144083">
    <property type="entry name" value="Magnesium transport protein CorA, transmembrane region"/>
    <property type="match status" value="1"/>
</dbReference>
<dbReference type="AlphaFoldDB" id="A0A7C8UTD7"/>
<evidence type="ECO:0000256" key="1">
    <source>
        <dbReference type="ARBA" id="ARBA00004141"/>
    </source>
</evidence>
<name>A0A7C8UTD7_ORBOL</name>
<feature type="domain" description="CorA-like transporter" evidence="6">
    <location>
        <begin position="78"/>
        <end position="360"/>
    </location>
</feature>
<keyword evidence="2 5" id="KW-0812">Transmembrane</keyword>
<proteinExistence type="predicted"/>
<sequence length="616" mass="70621">MSQPQTIDFRYASSDIILSFLKKWFPGEENNFTLIEPAGQGATRWILDGPYTLSKYRLLLIMKSEIEYEPPAPQADPSTYPKGYAENERLVSTAQMKDYSDTLSRAAQDQLCLPDHQQSRLKCLYFKRPESEHSNKRLSTPWGRSGSGEAKDVDEIDITSITQLKEHLEEVHIFAGQQTVLYYFDARNSWSRLQLTEEMIRAILGNYRLNPKFIEILITFGEKITASEESFASYYDKINLLDPFKTVGPNQTVNSDLEGYEIGYILKYAARHNRDRPKDPFVIRQTGVGQICCQQRQLGVWILLHAATGLKGRLTSLFEKFNREPGNLALQIEIHLVIFQYCGEGWRPYIAYLESFAEELIDRGFYSQAISRPEEVDSLQAEISDVRELHFLSDKLRRLVQILSLNIHLARQLAKFAERLEASWSSSKLTSLDTNLSMKSLVAGINEQIFSLEVSKSRVDALLDRIKDISVLVRQVLDIRNEASNRSMSLNLREISAAGVEENQHMRMIAAKGAKDTKMVAFITIITAIFLPATFIASIFGTNFFDFDGNTKELVVGTNFWIYFVFAGGITTLIFLGWVIWKIRLVHRLVSYFYRAIHQRGRYPFQRTDEEKGIQP</sequence>
<dbReference type="EMBL" id="WIWS01000040">
    <property type="protein sequence ID" value="KAF3218611.1"/>
    <property type="molecule type" value="Genomic_DNA"/>
</dbReference>
<keyword evidence="4 5" id="KW-0472">Membrane</keyword>
<evidence type="ECO:0000313" key="10">
    <source>
        <dbReference type="Proteomes" id="UP000483672"/>
    </source>
</evidence>
<evidence type="ECO:0000313" key="7">
    <source>
        <dbReference type="EMBL" id="KAF3218611.1"/>
    </source>
</evidence>
<evidence type="ECO:0000256" key="4">
    <source>
        <dbReference type="ARBA" id="ARBA00023136"/>
    </source>
</evidence>